<protein>
    <submittedName>
        <fullName evidence="2">Polysaccharide deacetylase</fullName>
    </submittedName>
</protein>
<proteinExistence type="predicted"/>
<sequence>MLYFDKLYVLFDEVLPDSFNPKPTDIGVPLDSVYKNKEINGGQIMVCHDMKGGYLPQDRIIMMITKKEISVG</sequence>
<accession>A0A0N5B804</accession>
<evidence type="ECO:0000313" key="2">
    <source>
        <dbReference type="WBParaSite" id="SPAL_0000217750.1"/>
    </source>
</evidence>
<dbReference type="AlphaFoldDB" id="A0A0N5B804"/>
<keyword evidence="1" id="KW-1185">Reference proteome</keyword>
<reference evidence="2" key="1">
    <citation type="submission" date="2017-02" db="UniProtKB">
        <authorList>
            <consortium name="WormBaseParasite"/>
        </authorList>
    </citation>
    <scope>IDENTIFICATION</scope>
</reference>
<dbReference type="Proteomes" id="UP000046392">
    <property type="component" value="Unplaced"/>
</dbReference>
<dbReference type="WBParaSite" id="SPAL_0000217750.1">
    <property type="protein sequence ID" value="SPAL_0000217750.1"/>
    <property type="gene ID" value="SPAL_0000217750"/>
</dbReference>
<evidence type="ECO:0000313" key="1">
    <source>
        <dbReference type="Proteomes" id="UP000046392"/>
    </source>
</evidence>
<organism evidence="1 2">
    <name type="scientific">Strongyloides papillosus</name>
    <name type="common">Intestinal threadworm</name>
    <dbReference type="NCBI Taxonomy" id="174720"/>
    <lineage>
        <taxon>Eukaryota</taxon>
        <taxon>Metazoa</taxon>
        <taxon>Ecdysozoa</taxon>
        <taxon>Nematoda</taxon>
        <taxon>Chromadorea</taxon>
        <taxon>Rhabditida</taxon>
        <taxon>Tylenchina</taxon>
        <taxon>Panagrolaimomorpha</taxon>
        <taxon>Strongyloidoidea</taxon>
        <taxon>Strongyloididae</taxon>
        <taxon>Strongyloides</taxon>
    </lineage>
</organism>
<name>A0A0N5B804_STREA</name>